<proteinExistence type="predicted"/>
<dbReference type="EMBL" id="JBEFKJ010000024">
    <property type="protein sequence ID" value="KAL2039713.1"/>
    <property type="molecule type" value="Genomic_DNA"/>
</dbReference>
<reference evidence="1 2" key="1">
    <citation type="submission" date="2024-09" db="EMBL/GenBank/DDBJ databases">
        <title>Rethinking Asexuality: The Enigmatic Case of Functional Sexual Genes in Lepraria (Stereocaulaceae).</title>
        <authorList>
            <person name="Doellman M."/>
            <person name="Sun Y."/>
            <person name="Barcenas-Pena A."/>
            <person name="Lumbsch H.T."/>
            <person name="Grewe F."/>
        </authorList>
    </citation>
    <scope>NUCLEOTIDE SEQUENCE [LARGE SCALE GENOMIC DNA]</scope>
    <source>
        <strain evidence="1 2">Mercado 3170</strain>
    </source>
</reference>
<evidence type="ECO:0000313" key="1">
    <source>
        <dbReference type="EMBL" id="KAL2039713.1"/>
    </source>
</evidence>
<accession>A0ABR4A8P9</accession>
<comment type="caution">
    <text evidence="1">The sequence shown here is derived from an EMBL/GenBank/DDBJ whole genome shotgun (WGS) entry which is preliminary data.</text>
</comment>
<protein>
    <submittedName>
        <fullName evidence="1">Uncharacterized protein</fullName>
    </submittedName>
</protein>
<gene>
    <name evidence="1" type="ORF">N7G274_007572</name>
</gene>
<sequence length="212" mass="24174">MLANSPPRLHVTVNLPPVISFSSVEEPQLEVRMTLEYLQPVIIVLKRIRLWPLHLHSVLFLHNVSSRQQDYPPCVDAQLRHPSCHPPMPPLDAEHKEIFVGLKPRQTSVVTVSFRLYKEPYYYGQMKGRGIESYKMLFPTGMQSLHTGEVYEIGIQGGCTEEYVLGDMDDIVGDEGKLVEWTPAGGLVQMQAPCYIPAFRSTHIFDCHMTWI</sequence>
<keyword evidence="2" id="KW-1185">Reference proteome</keyword>
<organism evidence="1 2">
    <name type="scientific">Stereocaulon virgatum</name>
    <dbReference type="NCBI Taxonomy" id="373712"/>
    <lineage>
        <taxon>Eukaryota</taxon>
        <taxon>Fungi</taxon>
        <taxon>Dikarya</taxon>
        <taxon>Ascomycota</taxon>
        <taxon>Pezizomycotina</taxon>
        <taxon>Lecanoromycetes</taxon>
        <taxon>OSLEUM clade</taxon>
        <taxon>Lecanoromycetidae</taxon>
        <taxon>Lecanorales</taxon>
        <taxon>Lecanorineae</taxon>
        <taxon>Stereocaulaceae</taxon>
        <taxon>Stereocaulon</taxon>
    </lineage>
</organism>
<evidence type="ECO:0000313" key="2">
    <source>
        <dbReference type="Proteomes" id="UP001590950"/>
    </source>
</evidence>
<dbReference type="Proteomes" id="UP001590950">
    <property type="component" value="Unassembled WGS sequence"/>
</dbReference>
<name>A0ABR4A8P9_9LECA</name>